<dbReference type="PANTHER" id="PTHR42924">
    <property type="entry name" value="EXONUCLEASE"/>
    <property type="match status" value="1"/>
</dbReference>
<protein>
    <submittedName>
        <fullName evidence="2">TrpH</fullName>
    </submittedName>
</protein>
<dbReference type="GO" id="GO:0004534">
    <property type="term" value="F:5'-3' RNA exonuclease activity"/>
    <property type="evidence" value="ECO:0007669"/>
    <property type="project" value="TreeGrafter"/>
</dbReference>
<dbReference type="InterPro" id="IPR016195">
    <property type="entry name" value="Pol/histidinol_Pase-like"/>
</dbReference>
<dbReference type="RefSeq" id="WP_115003423.1">
    <property type="nucleotide sequence ID" value="NZ_UGHS01000004.1"/>
</dbReference>
<dbReference type="AlphaFoldDB" id="A0A377IZY2"/>
<dbReference type="EMBL" id="UGHS01000004">
    <property type="protein sequence ID" value="STO93816.1"/>
    <property type="molecule type" value="Genomic_DNA"/>
</dbReference>
<sequence length="283" mass="30983">MNKIYDLHCHSTASDGVLSPTEVVLRAHAQGVQVLALCDHDTVAGISEAASAATQCGMQLIHGVEVSTEWEGKGIHIVGLNFDPQHPALIDFLNQQKQLRQQRAFEIGEKLAKAGIPNAYAGAAALANGEVTRAHYARYLLQIGKVSNETQAFKRYLGAGKFCFVKAHWADIPSTIEILHAAGGVAVVAHPLRYNMSVRWIRKLLADFKNWGGEGMEVAGCGQTGEQRKNLARWAREHGLAGSVGSDFHFPCGWVELGKGLQLPDDVTPVWKIWDKNRFLNQL</sequence>
<dbReference type="SMART" id="SM00481">
    <property type="entry name" value="POLIIIAc"/>
    <property type="match status" value="1"/>
</dbReference>
<dbReference type="Gene3D" id="3.20.20.140">
    <property type="entry name" value="Metal-dependent hydrolases"/>
    <property type="match status" value="1"/>
</dbReference>
<name>A0A377IZY2_9PAST</name>
<dbReference type="Gene3D" id="1.10.150.650">
    <property type="match status" value="1"/>
</dbReference>
<dbReference type="InterPro" id="IPR004013">
    <property type="entry name" value="PHP_dom"/>
</dbReference>
<evidence type="ECO:0000259" key="1">
    <source>
        <dbReference type="SMART" id="SM00481"/>
    </source>
</evidence>
<evidence type="ECO:0000313" key="2">
    <source>
        <dbReference type="EMBL" id="STO93816.1"/>
    </source>
</evidence>
<dbReference type="GO" id="GO:0035312">
    <property type="term" value="F:5'-3' DNA exonuclease activity"/>
    <property type="evidence" value="ECO:0007669"/>
    <property type="project" value="TreeGrafter"/>
</dbReference>
<dbReference type="PANTHER" id="PTHR42924:SF3">
    <property type="entry name" value="POLYMERASE_HISTIDINOL PHOSPHATASE N-TERMINAL DOMAIN-CONTAINING PROTEIN"/>
    <property type="match status" value="1"/>
</dbReference>
<dbReference type="InterPro" id="IPR052018">
    <property type="entry name" value="PHP_domain"/>
</dbReference>
<dbReference type="InterPro" id="IPR003141">
    <property type="entry name" value="Pol/His_phosphatase_N"/>
</dbReference>
<dbReference type="SUPFAM" id="SSF89550">
    <property type="entry name" value="PHP domain-like"/>
    <property type="match status" value="1"/>
</dbReference>
<dbReference type="Pfam" id="PF02811">
    <property type="entry name" value="PHP"/>
    <property type="match status" value="1"/>
</dbReference>
<proteinExistence type="predicted"/>
<organism evidence="2 3">
    <name type="scientific">Haemophilus pittmaniae</name>
    <dbReference type="NCBI Taxonomy" id="249188"/>
    <lineage>
        <taxon>Bacteria</taxon>
        <taxon>Pseudomonadati</taxon>
        <taxon>Pseudomonadota</taxon>
        <taxon>Gammaproteobacteria</taxon>
        <taxon>Pasteurellales</taxon>
        <taxon>Pasteurellaceae</taxon>
        <taxon>Haemophilus</taxon>
    </lineage>
</organism>
<reference evidence="2 3" key="1">
    <citation type="submission" date="2018-06" db="EMBL/GenBank/DDBJ databases">
        <authorList>
            <consortium name="Pathogen Informatics"/>
            <person name="Doyle S."/>
        </authorList>
    </citation>
    <scope>NUCLEOTIDE SEQUENCE [LARGE SCALE GENOMIC DNA]</scope>
    <source>
        <strain evidence="2 3">NCTC13335</strain>
    </source>
</reference>
<gene>
    <name evidence="2" type="primary">trpH</name>
    <name evidence="2" type="ORF">NCTC13335_01730</name>
</gene>
<accession>A0A377IZY2</accession>
<dbReference type="OrthoDB" id="9804333at2"/>
<dbReference type="Proteomes" id="UP000255264">
    <property type="component" value="Unassembled WGS sequence"/>
</dbReference>
<evidence type="ECO:0000313" key="3">
    <source>
        <dbReference type="Proteomes" id="UP000255264"/>
    </source>
</evidence>
<keyword evidence="3" id="KW-1185">Reference proteome</keyword>
<feature type="domain" description="Polymerase/histidinol phosphatase N-terminal" evidence="1">
    <location>
        <begin position="5"/>
        <end position="70"/>
    </location>
</feature>
<dbReference type="CDD" id="cd07438">
    <property type="entry name" value="PHP_HisPPase_AMP"/>
    <property type="match status" value="1"/>
</dbReference>